<comment type="caution">
    <text evidence="1">The sequence shown here is derived from an EMBL/GenBank/DDBJ whole genome shotgun (WGS) entry which is preliminary data.</text>
</comment>
<sequence length="293" mass="33433">MQSELEKYFQCLLNKVNTLDFTQLKIGELATLLKGYSNLRLPVKIAGDNDFGISYADIISYLQKIADTLFLKIADSSVKADNENARALISVMSTCIDGEDEIRLQRALDLVNKLFFDRDKNVLLKNVCDLEKCTLLSYCFYFTGDNGCAEEAKDIIDNIAARTNDGVCCTISETIKRLFTIQVYEALTSDEDFHMILDNSLRKIITRMRSVDIFYRSVLGGEILKLLYRSSMIDENRDLEKKICSDIITEDRRSISDKDITEDLLTVFDTLSFVVGEHILMKEKSLFYTEVSD</sequence>
<dbReference type="Proteomes" id="UP001205603">
    <property type="component" value="Unassembled WGS sequence"/>
</dbReference>
<keyword evidence="2" id="KW-1185">Reference proteome</keyword>
<name>A0ABT1MG93_9BACT</name>
<evidence type="ECO:0000313" key="2">
    <source>
        <dbReference type="Proteomes" id="UP001205603"/>
    </source>
</evidence>
<dbReference type="RefSeq" id="WP_255026606.1">
    <property type="nucleotide sequence ID" value="NZ_JANDHW010000005.1"/>
</dbReference>
<proteinExistence type="predicted"/>
<evidence type="ECO:0000313" key="1">
    <source>
        <dbReference type="EMBL" id="MCP9611659.1"/>
    </source>
</evidence>
<organism evidence="1 2">
    <name type="scientific">Coprobacter tertius</name>
    <dbReference type="NCBI Taxonomy" id="2944915"/>
    <lineage>
        <taxon>Bacteria</taxon>
        <taxon>Pseudomonadati</taxon>
        <taxon>Bacteroidota</taxon>
        <taxon>Bacteroidia</taxon>
        <taxon>Bacteroidales</taxon>
        <taxon>Barnesiellaceae</taxon>
        <taxon>Coprobacter</taxon>
    </lineage>
</organism>
<dbReference type="EMBL" id="JANDHW010000005">
    <property type="protein sequence ID" value="MCP9611659.1"/>
    <property type="molecule type" value="Genomic_DNA"/>
</dbReference>
<gene>
    <name evidence="1" type="ORF">NMU02_06100</name>
</gene>
<reference evidence="1 2" key="1">
    <citation type="submission" date="2022-07" db="EMBL/GenBank/DDBJ databases">
        <title>Fecal culturing of patients with breast cancer.</title>
        <authorList>
            <person name="Teng N.M.Y."/>
            <person name="Kiu R."/>
            <person name="Evans R."/>
            <person name="Baker D.J."/>
            <person name="Zenner C."/>
            <person name="Robinson S.D."/>
            <person name="Hall L.J."/>
        </authorList>
    </citation>
    <scope>NUCLEOTIDE SEQUENCE [LARGE SCALE GENOMIC DNA]</scope>
    <source>
        <strain evidence="1 2">LH1063</strain>
    </source>
</reference>
<accession>A0ABT1MG93</accession>
<protein>
    <submittedName>
        <fullName evidence="1">Uncharacterized protein</fullName>
    </submittedName>
</protein>